<dbReference type="InterPro" id="IPR001789">
    <property type="entry name" value="Sig_transdc_resp-reg_receiver"/>
</dbReference>
<feature type="modified residue" description="4-aspartylphosphate" evidence="1">
    <location>
        <position position="55"/>
    </location>
</feature>
<evidence type="ECO:0000313" key="5">
    <source>
        <dbReference type="EMBL" id="GGJ76130.1"/>
    </source>
</evidence>
<evidence type="ECO:0000256" key="2">
    <source>
        <dbReference type="SAM" id="Coils"/>
    </source>
</evidence>
<feature type="domain" description="Response regulatory" evidence="3">
    <location>
        <begin position="2"/>
        <end position="122"/>
    </location>
</feature>
<dbReference type="Pfam" id="PF00990">
    <property type="entry name" value="GGDEF"/>
    <property type="match status" value="1"/>
</dbReference>
<feature type="domain" description="GGDEF" evidence="4">
    <location>
        <begin position="186"/>
        <end position="319"/>
    </location>
</feature>
<accession>A0A917PG29</accession>
<dbReference type="GO" id="GO:0043709">
    <property type="term" value="P:cell adhesion involved in single-species biofilm formation"/>
    <property type="evidence" value="ECO:0007669"/>
    <property type="project" value="TreeGrafter"/>
</dbReference>
<dbReference type="InterPro" id="IPR011006">
    <property type="entry name" value="CheY-like_superfamily"/>
</dbReference>
<dbReference type="InterPro" id="IPR043128">
    <property type="entry name" value="Rev_trsase/Diguanyl_cyclase"/>
</dbReference>
<keyword evidence="2" id="KW-0175">Coiled coil</keyword>
<evidence type="ECO:0000259" key="4">
    <source>
        <dbReference type="PROSITE" id="PS50887"/>
    </source>
</evidence>
<name>A0A917PG29_9DEIO</name>
<dbReference type="GO" id="GO:1902201">
    <property type="term" value="P:negative regulation of bacterial-type flagellum-dependent cell motility"/>
    <property type="evidence" value="ECO:0007669"/>
    <property type="project" value="TreeGrafter"/>
</dbReference>
<dbReference type="EMBL" id="BMOE01000006">
    <property type="protein sequence ID" value="GGJ76130.1"/>
    <property type="molecule type" value="Genomic_DNA"/>
</dbReference>
<dbReference type="PANTHER" id="PTHR45138">
    <property type="entry name" value="REGULATORY COMPONENTS OF SENSORY TRANSDUCTION SYSTEM"/>
    <property type="match status" value="1"/>
</dbReference>
<dbReference type="SMART" id="SM00267">
    <property type="entry name" value="GGDEF"/>
    <property type="match status" value="1"/>
</dbReference>
<dbReference type="GO" id="GO:0005886">
    <property type="term" value="C:plasma membrane"/>
    <property type="evidence" value="ECO:0007669"/>
    <property type="project" value="TreeGrafter"/>
</dbReference>
<dbReference type="SMART" id="SM00448">
    <property type="entry name" value="REC"/>
    <property type="match status" value="1"/>
</dbReference>
<evidence type="ECO:0000259" key="3">
    <source>
        <dbReference type="PROSITE" id="PS50110"/>
    </source>
</evidence>
<organism evidence="5 6">
    <name type="scientific">Deinococcus aquiradiocola</name>
    <dbReference type="NCBI Taxonomy" id="393059"/>
    <lineage>
        <taxon>Bacteria</taxon>
        <taxon>Thermotogati</taxon>
        <taxon>Deinococcota</taxon>
        <taxon>Deinococci</taxon>
        <taxon>Deinococcales</taxon>
        <taxon>Deinococcaceae</taxon>
        <taxon>Deinococcus</taxon>
    </lineage>
</organism>
<dbReference type="AlphaFoldDB" id="A0A917PG29"/>
<dbReference type="RefSeq" id="WP_188963098.1">
    <property type="nucleotide sequence ID" value="NZ_BMOE01000006.1"/>
</dbReference>
<dbReference type="PROSITE" id="PS50887">
    <property type="entry name" value="GGDEF"/>
    <property type="match status" value="1"/>
</dbReference>
<gene>
    <name evidence="5" type="primary">pleD</name>
    <name evidence="5" type="ORF">GCM10008939_20390</name>
</gene>
<reference evidence="5" key="2">
    <citation type="submission" date="2020-09" db="EMBL/GenBank/DDBJ databases">
        <authorList>
            <person name="Sun Q."/>
            <person name="Ohkuma M."/>
        </authorList>
    </citation>
    <scope>NUCLEOTIDE SEQUENCE</scope>
    <source>
        <strain evidence="5">JCM 14371</strain>
    </source>
</reference>
<reference evidence="5" key="1">
    <citation type="journal article" date="2014" name="Int. J. Syst. Evol. Microbiol.">
        <title>Complete genome sequence of Corynebacterium casei LMG S-19264T (=DSM 44701T), isolated from a smear-ripened cheese.</title>
        <authorList>
            <consortium name="US DOE Joint Genome Institute (JGI-PGF)"/>
            <person name="Walter F."/>
            <person name="Albersmeier A."/>
            <person name="Kalinowski J."/>
            <person name="Ruckert C."/>
        </authorList>
    </citation>
    <scope>NUCLEOTIDE SEQUENCE</scope>
    <source>
        <strain evidence="5">JCM 14371</strain>
    </source>
</reference>
<proteinExistence type="predicted"/>
<dbReference type="NCBIfam" id="TIGR00254">
    <property type="entry name" value="GGDEF"/>
    <property type="match status" value="1"/>
</dbReference>
<dbReference type="GO" id="GO:0000160">
    <property type="term" value="P:phosphorelay signal transduction system"/>
    <property type="evidence" value="ECO:0007669"/>
    <property type="project" value="InterPro"/>
</dbReference>
<sequence length="326" mass="34816">MNVLIVDDSPLMRAMLASALTPTGAAVTAPATLDDARTLLGMPGGVTDVDVLLLDLVMPDTDGLTFLRELRAHPHLEDLSVIMVTAMQEEDRLDEAFAAGANDYVTKPVRPGALCARASSAARLTRALRSRREREAELKMLNDRLADLNAQLETLSLTDGLTGISNRRAFDQGYERALALHTRTGLPVTLLLLDIDHFKRYNDTLGHPAGDACLQQVARVVRSQVNRAADVVARYGGEEFAVLLLDTHLQGGRCVADRILAALRDAAIPHPAHPLGQVTVSIGVAGHGLSGMVSLKDAADEALYRAKAAGRARAVVWGETDAAPAT</sequence>
<dbReference type="CDD" id="cd01949">
    <property type="entry name" value="GGDEF"/>
    <property type="match status" value="1"/>
</dbReference>
<dbReference type="SUPFAM" id="SSF52172">
    <property type="entry name" value="CheY-like"/>
    <property type="match status" value="1"/>
</dbReference>
<evidence type="ECO:0000256" key="1">
    <source>
        <dbReference type="PROSITE-ProRule" id="PRU00169"/>
    </source>
</evidence>
<dbReference type="InterPro" id="IPR050469">
    <property type="entry name" value="Diguanylate_Cyclase"/>
</dbReference>
<dbReference type="Proteomes" id="UP000635726">
    <property type="component" value="Unassembled WGS sequence"/>
</dbReference>
<dbReference type="Pfam" id="PF00072">
    <property type="entry name" value="Response_reg"/>
    <property type="match status" value="1"/>
</dbReference>
<dbReference type="PROSITE" id="PS50110">
    <property type="entry name" value="RESPONSE_REGULATORY"/>
    <property type="match status" value="1"/>
</dbReference>
<dbReference type="InterPro" id="IPR029787">
    <property type="entry name" value="Nucleotide_cyclase"/>
</dbReference>
<keyword evidence="6" id="KW-1185">Reference proteome</keyword>
<keyword evidence="1" id="KW-0597">Phosphoprotein</keyword>
<dbReference type="SUPFAM" id="SSF55073">
    <property type="entry name" value="Nucleotide cyclase"/>
    <property type="match status" value="1"/>
</dbReference>
<protein>
    <submittedName>
        <fullName evidence="5">Diguanylate cyclase response regulator</fullName>
    </submittedName>
</protein>
<evidence type="ECO:0000313" key="6">
    <source>
        <dbReference type="Proteomes" id="UP000635726"/>
    </source>
</evidence>
<feature type="coiled-coil region" evidence="2">
    <location>
        <begin position="131"/>
        <end position="158"/>
    </location>
</feature>
<dbReference type="InterPro" id="IPR000160">
    <property type="entry name" value="GGDEF_dom"/>
</dbReference>
<comment type="caution">
    <text evidence="5">The sequence shown here is derived from an EMBL/GenBank/DDBJ whole genome shotgun (WGS) entry which is preliminary data.</text>
</comment>
<dbReference type="GO" id="GO:0052621">
    <property type="term" value="F:diguanylate cyclase activity"/>
    <property type="evidence" value="ECO:0007669"/>
    <property type="project" value="TreeGrafter"/>
</dbReference>
<dbReference type="Gene3D" id="3.30.70.270">
    <property type="match status" value="1"/>
</dbReference>
<dbReference type="Gene3D" id="3.40.50.2300">
    <property type="match status" value="1"/>
</dbReference>
<dbReference type="FunFam" id="3.30.70.270:FF:000001">
    <property type="entry name" value="Diguanylate cyclase domain protein"/>
    <property type="match status" value="1"/>
</dbReference>
<dbReference type="PANTHER" id="PTHR45138:SF9">
    <property type="entry name" value="DIGUANYLATE CYCLASE DGCM-RELATED"/>
    <property type="match status" value="1"/>
</dbReference>